<evidence type="ECO:0000256" key="1">
    <source>
        <dbReference type="SAM" id="Phobius"/>
    </source>
</evidence>
<keyword evidence="1" id="KW-0472">Membrane</keyword>
<protein>
    <submittedName>
        <fullName evidence="2">Uncharacterized protein</fullName>
    </submittedName>
</protein>
<dbReference type="Proteomes" id="UP000002038">
    <property type="component" value="Unassembled WGS sequence"/>
</dbReference>
<keyword evidence="3" id="KW-1185">Reference proteome</keyword>
<reference evidence="3" key="1">
    <citation type="journal article" date="2015" name="PLoS Genet.">
        <title>The dynamic genome and transcriptome of the human fungal pathogen Blastomyces and close relative Emmonsia.</title>
        <authorList>
            <person name="Munoz J.F."/>
            <person name="Gauthier G.M."/>
            <person name="Desjardins C.A."/>
            <person name="Gallo J.E."/>
            <person name="Holder J."/>
            <person name="Sullivan T.D."/>
            <person name="Marty A.J."/>
            <person name="Carmen J.C."/>
            <person name="Chen Z."/>
            <person name="Ding L."/>
            <person name="Gujja S."/>
            <person name="Magrini V."/>
            <person name="Misas E."/>
            <person name="Mitreva M."/>
            <person name="Priest M."/>
            <person name="Saif S."/>
            <person name="Whiston E.A."/>
            <person name="Young S."/>
            <person name="Zeng Q."/>
            <person name="Goldman W.E."/>
            <person name="Mardis E.R."/>
            <person name="Taylor J.W."/>
            <person name="McEwen J.G."/>
            <person name="Clay O.K."/>
            <person name="Klein B.S."/>
            <person name="Cuomo C.A."/>
        </authorList>
    </citation>
    <scope>NUCLEOTIDE SEQUENCE [LARGE SCALE GENOMIC DNA]</scope>
    <source>
        <strain evidence="3">SLH14081</strain>
    </source>
</reference>
<accession>A0A179UF59</accession>
<dbReference type="KEGG" id="bgh:BDBG_16629"/>
<keyword evidence="1" id="KW-0812">Transmembrane</keyword>
<feature type="transmembrane region" description="Helical" evidence="1">
    <location>
        <begin position="63"/>
        <end position="82"/>
    </location>
</feature>
<name>A0A179UF59_BLAGS</name>
<dbReference type="RefSeq" id="XP_031577191.1">
    <property type="nucleotide sequence ID" value="XM_031724544.1"/>
</dbReference>
<dbReference type="AlphaFoldDB" id="A0A179UF59"/>
<gene>
    <name evidence="2" type="ORF">BDBG_16629</name>
</gene>
<organism evidence="2 3">
    <name type="scientific">Blastomyces gilchristii (strain SLH14081)</name>
    <name type="common">Blastomyces dermatitidis</name>
    <dbReference type="NCBI Taxonomy" id="559298"/>
    <lineage>
        <taxon>Eukaryota</taxon>
        <taxon>Fungi</taxon>
        <taxon>Dikarya</taxon>
        <taxon>Ascomycota</taxon>
        <taxon>Pezizomycotina</taxon>
        <taxon>Eurotiomycetes</taxon>
        <taxon>Eurotiomycetidae</taxon>
        <taxon>Onygenales</taxon>
        <taxon>Ajellomycetaceae</taxon>
        <taxon>Blastomyces</taxon>
    </lineage>
</organism>
<keyword evidence="1" id="KW-1133">Transmembrane helix</keyword>
<proteinExistence type="predicted"/>
<evidence type="ECO:0000313" key="2">
    <source>
        <dbReference type="EMBL" id="OAT06383.1"/>
    </source>
</evidence>
<dbReference type="GeneID" id="42528686"/>
<sequence length="119" mass="13684">MRFHRRAADLDARTRQLDSRGWAMIGLSYQWRMRTRTGHVETAHLDITGQQLRSSKCKHFSSFSPPLSVFSFYFIFLAAGLLPRQMLVPCQSPTFRQGSEFEDARFYTAFRTGGLSGVE</sequence>
<dbReference type="EMBL" id="GG657450">
    <property type="protein sequence ID" value="OAT06383.1"/>
    <property type="molecule type" value="Genomic_DNA"/>
</dbReference>
<dbReference type="VEuPathDB" id="FungiDB:BDBG_16629"/>
<evidence type="ECO:0000313" key="3">
    <source>
        <dbReference type="Proteomes" id="UP000002038"/>
    </source>
</evidence>